<dbReference type="EMBL" id="JARBDR010000640">
    <property type="protein sequence ID" value="KAJ8310339.1"/>
    <property type="molecule type" value="Genomic_DNA"/>
</dbReference>
<protein>
    <submittedName>
        <fullName evidence="1">Uncharacterized protein</fullName>
    </submittedName>
</protein>
<name>A0ABQ9EYU6_TEGGR</name>
<comment type="caution">
    <text evidence="1">The sequence shown here is derived from an EMBL/GenBank/DDBJ whole genome shotgun (WGS) entry which is preliminary data.</text>
</comment>
<reference evidence="1 2" key="1">
    <citation type="submission" date="2022-12" db="EMBL/GenBank/DDBJ databases">
        <title>Chromosome-level genome of Tegillarca granosa.</title>
        <authorList>
            <person name="Kim J."/>
        </authorList>
    </citation>
    <scope>NUCLEOTIDE SEQUENCE [LARGE SCALE GENOMIC DNA]</scope>
    <source>
        <strain evidence="1">Teg-2019</strain>
        <tissue evidence="1">Adductor muscle</tissue>
    </source>
</reference>
<dbReference type="Proteomes" id="UP001217089">
    <property type="component" value="Unassembled WGS sequence"/>
</dbReference>
<accession>A0ABQ9EYU6</accession>
<keyword evidence="2" id="KW-1185">Reference proteome</keyword>
<sequence>MRQKQGVRQELLVGCSEGTGGTVSETCRSYIHALSPANLQSSFRKSGIYPYNPSAVDEINFKPSVALKSCQR</sequence>
<proteinExistence type="predicted"/>
<organism evidence="1 2">
    <name type="scientific">Tegillarca granosa</name>
    <name type="common">Malaysian cockle</name>
    <name type="synonym">Anadara granosa</name>
    <dbReference type="NCBI Taxonomy" id="220873"/>
    <lineage>
        <taxon>Eukaryota</taxon>
        <taxon>Metazoa</taxon>
        <taxon>Spiralia</taxon>
        <taxon>Lophotrochozoa</taxon>
        <taxon>Mollusca</taxon>
        <taxon>Bivalvia</taxon>
        <taxon>Autobranchia</taxon>
        <taxon>Pteriomorphia</taxon>
        <taxon>Arcoida</taxon>
        <taxon>Arcoidea</taxon>
        <taxon>Arcidae</taxon>
        <taxon>Tegillarca</taxon>
    </lineage>
</organism>
<evidence type="ECO:0000313" key="1">
    <source>
        <dbReference type="EMBL" id="KAJ8310339.1"/>
    </source>
</evidence>
<evidence type="ECO:0000313" key="2">
    <source>
        <dbReference type="Proteomes" id="UP001217089"/>
    </source>
</evidence>
<gene>
    <name evidence="1" type="ORF">KUTeg_012204</name>
</gene>